<accession>A0ABV1WNL1</accession>
<reference evidence="1 2" key="1">
    <citation type="submission" date="2024-06" db="EMBL/GenBank/DDBJ databases">
        <title>The Natural Products Discovery Center: Release of the First 8490 Sequenced Strains for Exploring Actinobacteria Biosynthetic Diversity.</title>
        <authorList>
            <person name="Kalkreuter E."/>
            <person name="Kautsar S.A."/>
            <person name="Yang D."/>
            <person name="Bader C.D."/>
            <person name="Teijaro C.N."/>
            <person name="Fluegel L."/>
            <person name="Davis C.M."/>
            <person name="Simpson J.R."/>
            <person name="Lauterbach L."/>
            <person name="Steele A.D."/>
            <person name="Gui C."/>
            <person name="Meng S."/>
            <person name="Li G."/>
            <person name="Viehrig K."/>
            <person name="Ye F."/>
            <person name="Su P."/>
            <person name="Kiefer A.F."/>
            <person name="Nichols A."/>
            <person name="Cepeda A.J."/>
            <person name="Yan W."/>
            <person name="Fan B."/>
            <person name="Jiang Y."/>
            <person name="Adhikari A."/>
            <person name="Zheng C.-J."/>
            <person name="Schuster L."/>
            <person name="Cowan T.M."/>
            <person name="Smanski M.J."/>
            <person name="Chevrette M.G."/>
            <person name="De Carvalho L.P.S."/>
            <person name="Shen B."/>
        </authorList>
    </citation>
    <scope>NUCLEOTIDE SEQUENCE [LARGE SCALE GENOMIC DNA]</scope>
    <source>
        <strain evidence="1 2">NPDC000234</strain>
    </source>
</reference>
<dbReference type="RefSeq" id="WP_350776831.1">
    <property type="nucleotide sequence ID" value="NZ_JBEPEK010000012.1"/>
</dbReference>
<dbReference type="Proteomes" id="UP001474181">
    <property type="component" value="Unassembled WGS sequence"/>
</dbReference>
<keyword evidence="2" id="KW-1185">Reference proteome</keyword>
<evidence type="ECO:0000313" key="1">
    <source>
        <dbReference type="EMBL" id="MER7178456.1"/>
    </source>
</evidence>
<gene>
    <name evidence="1" type="ORF">ABT404_03010</name>
</gene>
<organism evidence="1 2">
    <name type="scientific">Streptomyces hyaluromycini</name>
    <dbReference type="NCBI Taxonomy" id="1377993"/>
    <lineage>
        <taxon>Bacteria</taxon>
        <taxon>Bacillati</taxon>
        <taxon>Actinomycetota</taxon>
        <taxon>Actinomycetes</taxon>
        <taxon>Kitasatosporales</taxon>
        <taxon>Streptomycetaceae</taxon>
        <taxon>Streptomyces</taxon>
    </lineage>
</organism>
<protein>
    <submittedName>
        <fullName evidence="1">Uncharacterized protein</fullName>
    </submittedName>
</protein>
<dbReference type="EMBL" id="JBEPEK010000012">
    <property type="protein sequence ID" value="MER7178456.1"/>
    <property type="molecule type" value="Genomic_DNA"/>
</dbReference>
<sequence>MITAAQGVKVTTPCVTCGGVLVRDIGQFIDGGQLRWSVEGQCRACPNAWCETGAGPTPEEIRRALLDEHGAVRLRLATKEIKETSLVLVLRALRDMSHLSLGEARLMAAELSGAGLVGTSVEMARLADGLRKRSVATTLAPSPT</sequence>
<proteinExistence type="predicted"/>
<evidence type="ECO:0000313" key="2">
    <source>
        <dbReference type="Proteomes" id="UP001474181"/>
    </source>
</evidence>
<comment type="caution">
    <text evidence="1">The sequence shown here is derived from an EMBL/GenBank/DDBJ whole genome shotgun (WGS) entry which is preliminary data.</text>
</comment>
<name>A0ABV1WNL1_9ACTN</name>